<sequence>MERGFKYRIYPNESQRDQIARMFGCCRFVYNRALDVKKTAYSETGKSIATNDLIKMIPAWKRDPETSWLAQVDSMALQQSIRDLDRAYKNFFRRVREGGKPGFPKFKSRRHARQSYRTNGGKVLDRNHIALPKLGTVRAKVSRPLQGRFMSVTVSLDAAGRYFATFLCTDVPAKNTTATDREVGIDLGVETLATLSDGTKIENPRHLKKYERKLAREQRRLSRRKGARRGEKPSGRYMKQRKRVSRIHANIADARTDALHKVTTMLADENQVLCMEDLNAKGMVRNHHLAKAVSDASFGEFARLLEYKCAERGRSLVKIGRFYPSSKTCSACGHRLDALPLSVRSWDCPVCGAHHDRDVNAARNILTEGKRILSNTQGTAGHAGTVAAITA</sequence>
<dbReference type="InterPro" id="IPR053522">
    <property type="entry name" value="RNA-guided_endonuclease_TnpB"/>
</dbReference>
<evidence type="ECO:0000259" key="9">
    <source>
        <dbReference type="Pfam" id="PF01385"/>
    </source>
</evidence>
<evidence type="ECO:0000259" key="11">
    <source>
        <dbReference type="Pfam" id="PF12323"/>
    </source>
</evidence>
<dbReference type="InterPro" id="IPR051399">
    <property type="entry name" value="RNA-guided_DNA_endo/Transpos"/>
</dbReference>
<organism evidence="13 14">
    <name type="scientific">Slackia isoflavoniconvertens</name>
    <dbReference type="NCBI Taxonomy" id="572010"/>
    <lineage>
        <taxon>Bacteria</taxon>
        <taxon>Bacillati</taxon>
        <taxon>Actinomycetota</taxon>
        <taxon>Coriobacteriia</taxon>
        <taxon>Eggerthellales</taxon>
        <taxon>Eggerthellaceae</taxon>
        <taxon>Slackia</taxon>
    </lineage>
</organism>
<dbReference type="EMBL" id="QIBZ01000026">
    <property type="protein sequence ID" value="RNM32734.1"/>
    <property type="molecule type" value="Genomic_DNA"/>
</dbReference>
<keyword evidence="7" id="KW-0233">DNA recombination</keyword>
<dbReference type="InterPro" id="IPR010095">
    <property type="entry name" value="Cas12f1-like_TNB"/>
</dbReference>
<evidence type="ECO:0000256" key="6">
    <source>
        <dbReference type="ARBA" id="ARBA00023125"/>
    </source>
</evidence>
<keyword evidence="3" id="KW-0815">Transposition</keyword>
<feature type="region of interest" description="Disordered" evidence="8">
    <location>
        <begin position="217"/>
        <end position="240"/>
    </location>
</feature>
<evidence type="ECO:0000313" key="14">
    <source>
        <dbReference type="Proteomes" id="UP000271472"/>
    </source>
</evidence>
<dbReference type="InterPro" id="IPR001959">
    <property type="entry name" value="Transposase"/>
</dbReference>
<dbReference type="PANTHER" id="PTHR30405:SF25">
    <property type="entry name" value="RNA-GUIDED DNA ENDONUCLEASE INSQ-RELATED"/>
    <property type="match status" value="1"/>
</dbReference>
<evidence type="ECO:0000256" key="7">
    <source>
        <dbReference type="ARBA" id="ARBA00023172"/>
    </source>
</evidence>
<dbReference type="NCBIfam" id="TIGR01766">
    <property type="entry name" value="IS200/IS605 family accessory protein TnpB-like domain"/>
    <property type="match status" value="1"/>
</dbReference>
<dbReference type="AlphaFoldDB" id="A0A3N0I6S3"/>
<comment type="caution">
    <text evidence="13">The sequence shown here is derived from an EMBL/GenBank/DDBJ whole genome shotgun (WGS) entry which is preliminary data.</text>
</comment>
<evidence type="ECO:0000313" key="12">
    <source>
        <dbReference type="EMBL" id="RNM32730.1"/>
    </source>
</evidence>
<dbReference type="GO" id="GO:0006310">
    <property type="term" value="P:DNA recombination"/>
    <property type="evidence" value="ECO:0007669"/>
    <property type="project" value="UniProtKB-KW"/>
</dbReference>
<evidence type="ECO:0000256" key="3">
    <source>
        <dbReference type="ARBA" id="ARBA00022578"/>
    </source>
</evidence>
<dbReference type="RefSeq" id="WP_118372717.1">
    <property type="nucleotide sequence ID" value="NZ_QIBZ01000026.1"/>
</dbReference>
<reference evidence="14" key="1">
    <citation type="submission" date="2018-05" db="EMBL/GenBank/DDBJ databases">
        <title>Genome Sequencing of selected type strains of the family Eggerthellaceae.</title>
        <authorList>
            <person name="Danylec N."/>
            <person name="Stoll D.A."/>
            <person name="Doetsch A."/>
            <person name="Huch M."/>
        </authorList>
    </citation>
    <scope>NUCLEOTIDE SEQUENCE [LARGE SCALE GENOMIC DNA]</scope>
    <source>
        <strain evidence="14">DSM 22006</strain>
    </source>
</reference>
<evidence type="ECO:0000313" key="13">
    <source>
        <dbReference type="EMBL" id="RNM32734.1"/>
    </source>
</evidence>
<evidence type="ECO:0000256" key="8">
    <source>
        <dbReference type="SAM" id="MobiDB-lite"/>
    </source>
</evidence>
<reference evidence="13" key="2">
    <citation type="journal article" date="2019" name="Microbiol. Resour. Announc.">
        <title>Draft Genome Sequences of Type Strains of Gordonibacter faecihominis, Paraeggerthella hongkongensis, Parvibacter caecicola,Slackia equolifaciens, Slackia faecicanis, and Slackia isoflavoniconvertens.</title>
        <authorList>
            <person name="Danylec N."/>
            <person name="Stoll D.A."/>
            <person name="Dotsch A."/>
            <person name="Huch M."/>
        </authorList>
    </citation>
    <scope>NUCLEOTIDE SEQUENCE</scope>
    <source>
        <strain evidence="13">DSM 22006</strain>
    </source>
</reference>
<dbReference type="Pfam" id="PF01385">
    <property type="entry name" value="OrfB_IS605"/>
    <property type="match status" value="1"/>
</dbReference>
<dbReference type="EMBL" id="QIBZ01000026">
    <property type="protein sequence ID" value="RNM32730.1"/>
    <property type="molecule type" value="Genomic_DNA"/>
</dbReference>
<keyword evidence="5" id="KW-0862">Zinc</keyword>
<dbReference type="Pfam" id="PF12323">
    <property type="entry name" value="HTH_OrfB_IS605"/>
    <property type="match status" value="1"/>
</dbReference>
<name>A0A3N0I6S3_9ACTN</name>
<dbReference type="GO" id="GO:0046872">
    <property type="term" value="F:metal ion binding"/>
    <property type="evidence" value="ECO:0007669"/>
    <property type="project" value="UniProtKB-KW"/>
</dbReference>
<evidence type="ECO:0000256" key="2">
    <source>
        <dbReference type="ARBA" id="ARBA00011044"/>
    </source>
</evidence>
<dbReference type="OrthoDB" id="6230307at2"/>
<evidence type="ECO:0000259" key="10">
    <source>
        <dbReference type="Pfam" id="PF07282"/>
    </source>
</evidence>
<dbReference type="NCBIfam" id="NF038281">
    <property type="entry name" value="IS200_TnpB"/>
    <property type="match status" value="1"/>
</dbReference>
<keyword evidence="14" id="KW-1185">Reference proteome</keyword>
<dbReference type="InterPro" id="IPR021027">
    <property type="entry name" value="Transposase_put_HTH"/>
</dbReference>
<keyword evidence="4" id="KW-0479">Metal-binding</keyword>
<feature type="domain" description="Transposase putative helix-turn-helix" evidence="11">
    <location>
        <begin position="1"/>
        <end position="46"/>
    </location>
</feature>
<accession>A0A3N0I6S3</accession>
<comment type="similarity">
    <text evidence="1">In the C-terminal section; belongs to the transposase 35 family.</text>
</comment>
<feature type="domain" description="Probable transposase IS891/IS1136/IS1341" evidence="9">
    <location>
        <begin position="168"/>
        <end position="286"/>
    </location>
</feature>
<evidence type="ECO:0000256" key="5">
    <source>
        <dbReference type="ARBA" id="ARBA00022833"/>
    </source>
</evidence>
<dbReference type="PANTHER" id="PTHR30405">
    <property type="entry name" value="TRANSPOSASE"/>
    <property type="match status" value="1"/>
</dbReference>
<dbReference type="Pfam" id="PF07282">
    <property type="entry name" value="Cas12f1-like_TNB"/>
    <property type="match status" value="1"/>
</dbReference>
<dbReference type="NCBIfam" id="NF040570">
    <property type="entry name" value="guided_TnpB"/>
    <property type="match status" value="1"/>
</dbReference>
<protein>
    <submittedName>
        <fullName evidence="13">Transposase</fullName>
    </submittedName>
</protein>
<comment type="similarity">
    <text evidence="2">In the N-terminal section; belongs to the transposase 2 family.</text>
</comment>
<dbReference type="GO" id="GO:0003677">
    <property type="term" value="F:DNA binding"/>
    <property type="evidence" value="ECO:0007669"/>
    <property type="project" value="UniProtKB-KW"/>
</dbReference>
<gene>
    <name evidence="12" type="ORF">DMP05_09445</name>
    <name evidence="13" type="ORF">DMP05_09475</name>
</gene>
<proteinExistence type="inferred from homology"/>
<dbReference type="Proteomes" id="UP000271472">
    <property type="component" value="Unassembled WGS sequence"/>
</dbReference>
<dbReference type="GO" id="GO:0032196">
    <property type="term" value="P:transposition"/>
    <property type="evidence" value="ECO:0007669"/>
    <property type="project" value="UniProtKB-KW"/>
</dbReference>
<evidence type="ECO:0000256" key="4">
    <source>
        <dbReference type="ARBA" id="ARBA00022723"/>
    </source>
</evidence>
<keyword evidence="6" id="KW-0238">DNA-binding</keyword>
<evidence type="ECO:0000256" key="1">
    <source>
        <dbReference type="ARBA" id="ARBA00008761"/>
    </source>
</evidence>
<feature type="domain" description="Cas12f1-like TNB" evidence="10">
    <location>
        <begin position="298"/>
        <end position="365"/>
    </location>
</feature>